<dbReference type="KEGG" id="pus:CKA81_12315"/>
<dbReference type="Gene3D" id="3.30.450.40">
    <property type="match status" value="1"/>
</dbReference>
<organism evidence="1 2">
    <name type="scientific">Pollutimonas thiosulfatoxidans</name>
    <dbReference type="NCBI Taxonomy" id="2028345"/>
    <lineage>
        <taxon>Bacteria</taxon>
        <taxon>Pseudomonadati</taxon>
        <taxon>Pseudomonadota</taxon>
        <taxon>Betaproteobacteria</taxon>
        <taxon>Burkholderiales</taxon>
        <taxon>Alcaligenaceae</taxon>
        <taxon>Pollutimonas</taxon>
    </lineage>
</organism>
<accession>A0A410GE05</accession>
<dbReference type="AlphaFoldDB" id="A0A410GE05"/>
<dbReference type="PANTHER" id="PTHR38765:SF1">
    <property type="entry name" value="DUF484 DOMAIN-CONTAINING PROTEIN"/>
    <property type="match status" value="1"/>
</dbReference>
<dbReference type="Pfam" id="PF04340">
    <property type="entry name" value="DUF484"/>
    <property type="match status" value="1"/>
</dbReference>
<dbReference type="RefSeq" id="WP_128355521.1">
    <property type="nucleotide sequence ID" value="NZ_CP022987.1"/>
</dbReference>
<dbReference type="Proteomes" id="UP000283474">
    <property type="component" value="Chromosome"/>
</dbReference>
<dbReference type="InterPro" id="IPR007435">
    <property type="entry name" value="DUF484"/>
</dbReference>
<dbReference type="InterPro" id="IPR029016">
    <property type="entry name" value="GAF-like_dom_sf"/>
</dbReference>
<proteinExistence type="predicted"/>
<dbReference type="PANTHER" id="PTHR38765">
    <property type="entry name" value="DUF484 DOMAIN-CONTAINING PROTEIN"/>
    <property type="match status" value="1"/>
</dbReference>
<dbReference type="OrthoDB" id="8525200at2"/>
<gene>
    <name evidence="1" type="ORF">CKA81_12315</name>
</gene>
<sequence>MNTDSLSAEDVAQFLQDNPSFFQDHADVFSNLRVPHPNETRAISLGERQIMTLRARTKDLEWKLSGLVHNASGNERISKTLTGWCCRMLAEHDSSQIPAHIVRSLGDLFDLPTIALRVWDLPKLVDSEFNEDVSDAIRAYARELTTPYCGPLADQEAASWLGTPPASLALIALRPQGSSEPIGLLVLGSDDPDRFTADMGTAFLDTINQLASASLLRLRATGDQDDYA</sequence>
<keyword evidence="2" id="KW-1185">Reference proteome</keyword>
<evidence type="ECO:0000313" key="2">
    <source>
        <dbReference type="Proteomes" id="UP000283474"/>
    </source>
</evidence>
<evidence type="ECO:0008006" key="3">
    <source>
        <dbReference type="Google" id="ProtNLM"/>
    </source>
</evidence>
<protein>
    <recommendedName>
        <fullName evidence="3">DUF484 domain-containing protein</fullName>
    </recommendedName>
</protein>
<dbReference type="EMBL" id="CP022987">
    <property type="protein sequence ID" value="QAA94523.1"/>
    <property type="molecule type" value="Genomic_DNA"/>
</dbReference>
<name>A0A410GE05_9BURK</name>
<reference evidence="1 2" key="1">
    <citation type="submission" date="2017-08" db="EMBL/GenBank/DDBJ databases">
        <authorList>
            <person name="Park S.-J."/>
            <person name="Kim H."/>
        </authorList>
    </citation>
    <scope>NUCLEOTIDE SEQUENCE [LARGE SCALE GENOMIC DNA]</scope>
    <source>
        <strain evidence="2">ye3</strain>
    </source>
</reference>
<evidence type="ECO:0000313" key="1">
    <source>
        <dbReference type="EMBL" id="QAA94523.1"/>
    </source>
</evidence>